<evidence type="ECO:0000313" key="2">
    <source>
        <dbReference type="EMBL" id="RAL37234.1"/>
    </source>
</evidence>
<organism evidence="2 3">
    <name type="scientific">Cuscuta australis</name>
    <dbReference type="NCBI Taxonomy" id="267555"/>
    <lineage>
        <taxon>Eukaryota</taxon>
        <taxon>Viridiplantae</taxon>
        <taxon>Streptophyta</taxon>
        <taxon>Embryophyta</taxon>
        <taxon>Tracheophyta</taxon>
        <taxon>Spermatophyta</taxon>
        <taxon>Magnoliopsida</taxon>
        <taxon>eudicotyledons</taxon>
        <taxon>Gunneridae</taxon>
        <taxon>Pentapetalae</taxon>
        <taxon>asterids</taxon>
        <taxon>lamiids</taxon>
        <taxon>Solanales</taxon>
        <taxon>Convolvulaceae</taxon>
        <taxon>Cuscuteae</taxon>
        <taxon>Cuscuta</taxon>
        <taxon>Cuscuta subgen. Grammica</taxon>
        <taxon>Cuscuta sect. Cleistogrammica</taxon>
    </lineage>
</organism>
<protein>
    <submittedName>
        <fullName evidence="2">Uncharacterized protein</fullName>
    </submittedName>
</protein>
<evidence type="ECO:0000313" key="3">
    <source>
        <dbReference type="Proteomes" id="UP000249390"/>
    </source>
</evidence>
<dbReference type="InterPro" id="IPR029063">
    <property type="entry name" value="SAM-dependent_MTases_sf"/>
</dbReference>
<name>A0A328CVT7_9ASTE</name>
<keyword evidence="3" id="KW-1185">Reference proteome</keyword>
<feature type="transmembrane region" description="Helical" evidence="1">
    <location>
        <begin position="6"/>
        <end position="26"/>
    </location>
</feature>
<keyword evidence="1" id="KW-0472">Membrane</keyword>
<gene>
    <name evidence="2" type="ORF">DM860_004156</name>
</gene>
<keyword evidence="1" id="KW-1133">Transmembrane helix</keyword>
<evidence type="ECO:0000256" key="1">
    <source>
        <dbReference type="SAM" id="Phobius"/>
    </source>
</evidence>
<accession>A0A328CVT7</accession>
<proteinExistence type="predicted"/>
<dbReference type="Gene3D" id="3.40.50.150">
    <property type="entry name" value="Vaccinia Virus protein VP39"/>
    <property type="match status" value="1"/>
</dbReference>
<keyword evidence="1" id="KW-0812">Transmembrane</keyword>
<dbReference type="AlphaFoldDB" id="A0A328CVT7"/>
<sequence>MVDNDTVSVDFSCLHLMFLLLFKIAFKGSCTHLFYSLKVGTKFTDLDFFSDIQERDCHYQNKNHGSPPYEWYLSWKQIKKTLVPILEEPFKEIQRGDLRIQVPGCVDSGLSKNLYDVGFTSITNVNYSLPLMNLMRERYNLNGNIG</sequence>
<reference evidence="2 3" key="1">
    <citation type="submission" date="2018-06" db="EMBL/GenBank/DDBJ databases">
        <title>The Genome of Cuscuta australis (Dodder) Provides Insight into the Evolution of Plant Parasitism.</title>
        <authorList>
            <person name="Liu H."/>
        </authorList>
    </citation>
    <scope>NUCLEOTIDE SEQUENCE [LARGE SCALE GENOMIC DNA]</scope>
    <source>
        <strain evidence="3">cv. Yunnan</strain>
        <tissue evidence="2">Vines</tissue>
    </source>
</reference>
<dbReference type="Proteomes" id="UP000249390">
    <property type="component" value="Unassembled WGS sequence"/>
</dbReference>
<comment type="caution">
    <text evidence="2">The sequence shown here is derived from an EMBL/GenBank/DDBJ whole genome shotgun (WGS) entry which is preliminary data.</text>
</comment>
<dbReference type="EMBL" id="NQVE01000217">
    <property type="protein sequence ID" value="RAL37234.1"/>
    <property type="molecule type" value="Genomic_DNA"/>
</dbReference>